<dbReference type="Proteomes" id="UP000324222">
    <property type="component" value="Unassembled WGS sequence"/>
</dbReference>
<protein>
    <submittedName>
        <fullName evidence="1">Uncharacterized protein</fullName>
    </submittedName>
</protein>
<accession>A0A5B7JDU2</accession>
<organism evidence="1 2">
    <name type="scientific">Portunus trituberculatus</name>
    <name type="common">Swimming crab</name>
    <name type="synonym">Neptunus trituberculatus</name>
    <dbReference type="NCBI Taxonomy" id="210409"/>
    <lineage>
        <taxon>Eukaryota</taxon>
        <taxon>Metazoa</taxon>
        <taxon>Ecdysozoa</taxon>
        <taxon>Arthropoda</taxon>
        <taxon>Crustacea</taxon>
        <taxon>Multicrustacea</taxon>
        <taxon>Malacostraca</taxon>
        <taxon>Eumalacostraca</taxon>
        <taxon>Eucarida</taxon>
        <taxon>Decapoda</taxon>
        <taxon>Pleocyemata</taxon>
        <taxon>Brachyura</taxon>
        <taxon>Eubrachyura</taxon>
        <taxon>Portunoidea</taxon>
        <taxon>Portunidae</taxon>
        <taxon>Portuninae</taxon>
        <taxon>Portunus</taxon>
    </lineage>
</organism>
<sequence>MKAQDNVIPTPVKDQLAAVNRWGAWGGGKDVAFFVYSHVDEFSTNSSKFSVISWSCFLNMTATISSKALTPSALIALGVRLASIPPA</sequence>
<name>A0A5B7JDU2_PORTR</name>
<evidence type="ECO:0000313" key="2">
    <source>
        <dbReference type="Proteomes" id="UP000324222"/>
    </source>
</evidence>
<reference evidence="1 2" key="1">
    <citation type="submission" date="2019-05" db="EMBL/GenBank/DDBJ databases">
        <title>Another draft genome of Portunus trituberculatus and its Hox gene families provides insights of decapod evolution.</title>
        <authorList>
            <person name="Jeong J.-H."/>
            <person name="Song I."/>
            <person name="Kim S."/>
            <person name="Choi T."/>
            <person name="Kim D."/>
            <person name="Ryu S."/>
            <person name="Kim W."/>
        </authorList>
    </citation>
    <scope>NUCLEOTIDE SEQUENCE [LARGE SCALE GENOMIC DNA]</scope>
    <source>
        <tissue evidence="1">Muscle</tissue>
    </source>
</reference>
<dbReference type="AlphaFoldDB" id="A0A5B7JDU2"/>
<comment type="caution">
    <text evidence="1">The sequence shown here is derived from an EMBL/GenBank/DDBJ whole genome shotgun (WGS) entry which is preliminary data.</text>
</comment>
<keyword evidence="2" id="KW-1185">Reference proteome</keyword>
<proteinExistence type="predicted"/>
<gene>
    <name evidence="1" type="ORF">E2C01_087355</name>
</gene>
<dbReference type="EMBL" id="VSRR010090695">
    <property type="protein sequence ID" value="MPC92276.1"/>
    <property type="molecule type" value="Genomic_DNA"/>
</dbReference>
<evidence type="ECO:0000313" key="1">
    <source>
        <dbReference type="EMBL" id="MPC92276.1"/>
    </source>
</evidence>